<comment type="caution">
    <text evidence="2">The sequence shown here is derived from an EMBL/GenBank/DDBJ whole genome shotgun (WGS) entry which is preliminary data.</text>
</comment>
<reference evidence="2 3" key="1">
    <citation type="submission" date="2018-07" db="EMBL/GenBank/DDBJ databases">
        <title>Genomic Encyclopedia of Type Strains, Phase III (KMG-III): the genomes of soil and plant-associated and newly described type strains.</title>
        <authorList>
            <person name="Whitman W."/>
        </authorList>
    </citation>
    <scope>NUCLEOTIDE SEQUENCE [LARGE SCALE GENOMIC DNA]</scope>
    <source>
        <strain evidence="2 3">31-25a</strain>
    </source>
</reference>
<dbReference type="PANTHER" id="PTHR43685:SF2">
    <property type="entry name" value="GLYCOSYLTRANSFERASE 2-LIKE DOMAIN-CONTAINING PROTEIN"/>
    <property type="match status" value="1"/>
</dbReference>
<keyword evidence="3" id="KW-1185">Reference proteome</keyword>
<gene>
    <name evidence="2" type="ORF">C7476_101156</name>
</gene>
<dbReference type="EMBL" id="QPJM01000001">
    <property type="protein sequence ID" value="RCW87394.1"/>
    <property type="molecule type" value="Genomic_DNA"/>
</dbReference>
<accession>A0A368ZAA4</accession>
<name>A0A368ZAA4_9HYPH</name>
<dbReference type="PANTHER" id="PTHR43685">
    <property type="entry name" value="GLYCOSYLTRANSFERASE"/>
    <property type="match status" value="1"/>
</dbReference>
<dbReference type="SUPFAM" id="SSF53448">
    <property type="entry name" value="Nucleotide-diphospho-sugar transferases"/>
    <property type="match status" value="1"/>
</dbReference>
<organism evidence="2 3">
    <name type="scientific">Phyllobacterium bourgognense</name>
    <dbReference type="NCBI Taxonomy" id="314236"/>
    <lineage>
        <taxon>Bacteria</taxon>
        <taxon>Pseudomonadati</taxon>
        <taxon>Pseudomonadota</taxon>
        <taxon>Alphaproteobacteria</taxon>
        <taxon>Hyphomicrobiales</taxon>
        <taxon>Phyllobacteriaceae</taxon>
        <taxon>Phyllobacterium</taxon>
    </lineage>
</organism>
<dbReference type="Gene3D" id="3.90.550.10">
    <property type="entry name" value="Spore Coat Polysaccharide Biosynthesis Protein SpsA, Chain A"/>
    <property type="match status" value="1"/>
</dbReference>
<evidence type="ECO:0000313" key="2">
    <source>
        <dbReference type="EMBL" id="RCW87394.1"/>
    </source>
</evidence>
<feature type="domain" description="Glycosyltransferase 2-like" evidence="1">
    <location>
        <begin position="38"/>
        <end position="149"/>
    </location>
</feature>
<dbReference type="InterPro" id="IPR050834">
    <property type="entry name" value="Glycosyltransf_2"/>
</dbReference>
<sequence>MPADHTWCAVYSRLRALKYRPAQSRAGPITDNPDNSVCVIIAAKNAADTIAAAISSALADTYVTEVIVVDDGSTDGTSEAAGAADDASGRLRIIRFDVNRGPSHARNHAISCSSAALISILDADDFFIPGRFSHLLSNGDWDMAADNIVFVDERWVSHFNTLAIDKFSPETWFLDLPTFVNRNISRRNKQRGELGFLKPVIRREFLDRHSLRYNEKLRLGEDYDLYTRALALGARFQIINNCGYGAVVRADSLSGRHRTDDLKQLADADKTLLDSGILSGGGLEAVREHERHIRSKFHHRQFLDVKSQQGLVAAAVYGLRNPSAVFPIARGILTDKLDGAIRNRSPAPQIKPELRYLFPASAKPQ</sequence>
<dbReference type="Proteomes" id="UP000253324">
    <property type="component" value="Unassembled WGS sequence"/>
</dbReference>
<evidence type="ECO:0000313" key="3">
    <source>
        <dbReference type="Proteomes" id="UP000253324"/>
    </source>
</evidence>
<dbReference type="AlphaFoldDB" id="A0A368ZAA4"/>
<dbReference type="OrthoDB" id="9806521at2"/>
<dbReference type="InterPro" id="IPR029044">
    <property type="entry name" value="Nucleotide-diphossugar_trans"/>
</dbReference>
<protein>
    <submittedName>
        <fullName evidence="2">Succinoglycan biosynthesis protein ExoU</fullName>
    </submittedName>
</protein>
<dbReference type="InterPro" id="IPR001173">
    <property type="entry name" value="Glyco_trans_2-like"/>
</dbReference>
<proteinExistence type="predicted"/>
<dbReference type="Pfam" id="PF00535">
    <property type="entry name" value="Glycos_transf_2"/>
    <property type="match status" value="1"/>
</dbReference>
<evidence type="ECO:0000259" key="1">
    <source>
        <dbReference type="Pfam" id="PF00535"/>
    </source>
</evidence>
<dbReference type="CDD" id="cd00761">
    <property type="entry name" value="Glyco_tranf_GTA_type"/>
    <property type="match status" value="1"/>
</dbReference>